<evidence type="ECO:0000313" key="2">
    <source>
        <dbReference type="Proteomes" id="UP000309992"/>
    </source>
</evidence>
<dbReference type="Pfam" id="PF20329">
    <property type="entry name" value="DUF6624"/>
    <property type="match status" value="1"/>
</dbReference>
<accession>A0ABY2RSH4</accession>
<organism evidence="1 2">
    <name type="scientific">Prauserella endophytica</name>
    <dbReference type="NCBI Taxonomy" id="1592324"/>
    <lineage>
        <taxon>Bacteria</taxon>
        <taxon>Bacillati</taxon>
        <taxon>Actinomycetota</taxon>
        <taxon>Actinomycetes</taxon>
        <taxon>Pseudonocardiales</taxon>
        <taxon>Pseudonocardiaceae</taxon>
        <taxon>Prauserella</taxon>
        <taxon>Prauserella coralliicola group</taxon>
    </lineage>
</organism>
<evidence type="ECO:0000313" key="1">
    <source>
        <dbReference type="EMBL" id="TKG58460.1"/>
    </source>
</evidence>
<name>A0ABY2RSH4_9PSEU</name>
<dbReference type="RefSeq" id="WP_116051950.1">
    <property type="nucleotide sequence ID" value="NZ_SWMS01000053.1"/>
</dbReference>
<dbReference type="EMBL" id="SWMS01000053">
    <property type="protein sequence ID" value="TKG58460.1"/>
    <property type="molecule type" value="Genomic_DNA"/>
</dbReference>
<proteinExistence type="predicted"/>
<protein>
    <submittedName>
        <fullName evidence="1">Uncharacterized protein</fullName>
    </submittedName>
</protein>
<reference evidence="1 2" key="1">
    <citation type="journal article" date="2015" name="Antonie Van Leeuwenhoek">
        <title>Prauserella endophytica sp. nov., an endophytic actinobacterium isolated from Tamarix taklamakanensis.</title>
        <authorList>
            <person name="Liu J.M."/>
            <person name="Habden X."/>
            <person name="Guo L."/>
            <person name="Tuo L."/>
            <person name="Jiang Z.K."/>
            <person name="Liu S.W."/>
            <person name="Liu X.F."/>
            <person name="Chen L."/>
            <person name="Li R.F."/>
            <person name="Zhang Y.Q."/>
            <person name="Sun C.H."/>
        </authorList>
    </citation>
    <scope>NUCLEOTIDE SEQUENCE [LARGE SCALE GENOMIC DNA]</scope>
    <source>
        <strain evidence="1 2">CGMCC 4.7182</strain>
    </source>
</reference>
<keyword evidence="2" id="KW-1185">Reference proteome</keyword>
<dbReference type="InterPro" id="IPR046732">
    <property type="entry name" value="DUF6624"/>
</dbReference>
<comment type="caution">
    <text evidence="1">The sequence shown here is derived from an EMBL/GenBank/DDBJ whole genome shotgun (WGS) entry which is preliminary data.</text>
</comment>
<dbReference type="Proteomes" id="UP000309992">
    <property type="component" value="Unassembled WGS sequence"/>
</dbReference>
<gene>
    <name evidence="1" type="ORF">FCN18_37910</name>
</gene>
<sequence>MTPSIAFALRDELIDRAASDQRARAQLDPVAPTPQQWQHVHQVDKDNVRWLAPIVAVHGWPGHRAVGVDGAHAAWLLAQHAPAPYRAWWLPQLRAAVANQDAASRDLAYLADRVATDQRRPQHYCTQWLQIGSAPGRLYPLHRPAEVNLARADIGLDPIPDSDIETAYLNYDEITTATPGGSR</sequence>